<organism evidence="3 4">
    <name type="scientific">Svornostia abyssi</name>
    <dbReference type="NCBI Taxonomy" id="2898438"/>
    <lineage>
        <taxon>Bacteria</taxon>
        <taxon>Bacillati</taxon>
        <taxon>Actinomycetota</taxon>
        <taxon>Thermoleophilia</taxon>
        <taxon>Solirubrobacterales</taxon>
        <taxon>Baekduiaceae</taxon>
        <taxon>Svornostia</taxon>
    </lineage>
</organism>
<keyword evidence="1" id="KW-0378">Hydrolase</keyword>
<proteinExistence type="predicted"/>
<dbReference type="PANTHER" id="PTHR43794">
    <property type="entry name" value="AMINOHYDROLASE SSNA-RELATED"/>
    <property type="match status" value="1"/>
</dbReference>
<reference evidence="4" key="1">
    <citation type="submission" date="2021-11" db="EMBL/GenBank/DDBJ databases">
        <title>Cultivation dependent microbiological survey of springs from the worlds oldest radium mine currently devoted to the extraction of radon-saturated water.</title>
        <authorList>
            <person name="Kapinusova G."/>
            <person name="Smrhova T."/>
            <person name="Strejcek M."/>
            <person name="Suman J."/>
            <person name="Jani K."/>
            <person name="Pajer P."/>
            <person name="Uhlik O."/>
        </authorList>
    </citation>
    <scope>NUCLEOTIDE SEQUENCE [LARGE SCALE GENOMIC DNA]</scope>
    <source>
        <strain evidence="4">J379</strain>
    </source>
</reference>
<dbReference type="Gene3D" id="2.30.40.10">
    <property type="entry name" value="Urease, subunit C, domain 1"/>
    <property type="match status" value="1"/>
</dbReference>
<dbReference type="PANTHER" id="PTHR43794:SF11">
    <property type="entry name" value="AMIDOHYDROLASE-RELATED DOMAIN-CONTAINING PROTEIN"/>
    <property type="match status" value="1"/>
</dbReference>
<dbReference type="InterPro" id="IPR011059">
    <property type="entry name" value="Metal-dep_hydrolase_composite"/>
</dbReference>
<dbReference type="EMBL" id="CP088295">
    <property type="protein sequence ID" value="UUY01544.1"/>
    <property type="molecule type" value="Genomic_DNA"/>
</dbReference>
<evidence type="ECO:0000256" key="1">
    <source>
        <dbReference type="ARBA" id="ARBA00022801"/>
    </source>
</evidence>
<dbReference type="InterPro" id="IPR006680">
    <property type="entry name" value="Amidohydro-rel"/>
</dbReference>
<dbReference type="RefSeq" id="WP_353862100.1">
    <property type="nucleotide sequence ID" value="NZ_CP088295.1"/>
</dbReference>
<dbReference type="Gene3D" id="3.20.20.140">
    <property type="entry name" value="Metal-dependent hydrolases"/>
    <property type="match status" value="1"/>
</dbReference>
<evidence type="ECO:0000313" key="4">
    <source>
        <dbReference type="Proteomes" id="UP001058860"/>
    </source>
</evidence>
<feature type="domain" description="Amidohydrolase-related" evidence="2">
    <location>
        <begin position="76"/>
        <end position="415"/>
    </location>
</feature>
<dbReference type="SUPFAM" id="SSF51556">
    <property type="entry name" value="Metallo-dependent hydrolases"/>
    <property type="match status" value="1"/>
</dbReference>
<dbReference type="Proteomes" id="UP001058860">
    <property type="component" value="Chromosome"/>
</dbReference>
<dbReference type="SUPFAM" id="SSF51338">
    <property type="entry name" value="Composite domain of metallo-dependent hydrolases"/>
    <property type="match status" value="1"/>
</dbReference>
<sequence length="467" mass="49255">MRTWCCATTRSPRSRCRARWRRTAPRASTAPAGCCCPASSTPTSTPARTGSRGASTGCPSSRGCSSATRRCSPPEQTPDEVYLRTLLGACELLRGGCTTVVDFLYELHGFTGATVDAVVRAYRDAGLRALVVLGMGDLAWAETVILDETRLGARARDALATDAPPSWEEWEGFARDMVAAHHRPQDGIAIGLGPSGPQRCSEAMLAGCTALARELELCVHIHVLETRMQAETGMRRWGTTLPARLDEIGFLGPEVCFEHAIWLTGDDVARMAGRDVRVAHNPVSNLKLGSGICDVRALRGAGISVGLGTDGASSNDGSDMLACVKTGALLHRGPDTDFESWLGAADLWDMGTCGGAAATPWDGALGQIERGAAADLLLLDLDHRAFTPLHDPLRQTVFTAPAGAITDVFVAGRRVIADGAIAGFDERAMLADARDAGRAVTARFAAADALADELMDAVTAGWRAVAA</sequence>
<dbReference type="InterPro" id="IPR032466">
    <property type="entry name" value="Metal_Hydrolase"/>
</dbReference>
<protein>
    <submittedName>
        <fullName evidence="3">Amidohydrolase family protein</fullName>
    </submittedName>
</protein>
<dbReference type="InterPro" id="IPR050287">
    <property type="entry name" value="MTA/SAH_deaminase"/>
</dbReference>
<name>A0ABY5P9W7_9ACTN</name>
<evidence type="ECO:0000313" key="3">
    <source>
        <dbReference type="EMBL" id="UUY01544.1"/>
    </source>
</evidence>
<gene>
    <name evidence="3" type="ORF">LRS13_12445</name>
</gene>
<evidence type="ECO:0000259" key="2">
    <source>
        <dbReference type="Pfam" id="PF01979"/>
    </source>
</evidence>
<accession>A0ABY5P9W7</accession>
<dbReference type="Pfam" id="PF01979">
    <property type="entry name" value="Amidohydro_1"/>
    <property type="match status" value="1"/>
</dbReference>
<keyword evidence="4" id="KW-1185">Reference proteome</keyword>